<gene>
    <name evidence="2" type="ORF">G7Y89_g12209</name>
</gene>
<accession>A0A8H4R9H3</accession>
<dbReference type="EMBL" id="JAAMPI010001256">
    <property type="protein sequence ID" value="KAF4625955.1"/>
    <property type="molecule type" value="Genomic_DNA"/>
</dbReference>
<dbReference type="Proteomes" id="UP000566819">
    <property type="component" value="Unassembled WGS sequence"/>
</dbReference>
<dbReference type="Pfam" id="PF06985">
    <property type="entry name" value="HET"/>
    <property type="match status" value="1"/>
</dbReference>
<dbReference type="PANTHER" id="PTHR24148:SF64">
    <property type="entry name" value="HETEROKARYON INCOMPATIBILITY DOMAIN-CONTAINING PROTEIN"/>
    <property type="match status" value="1"/>
</dbReference>
<name>A0A8H4R9H3_9HELO</name>
<proteinExistence type="predicted"/>
<keyword evidence="3" id="KW-1185">Reference proteome</keyword>
<dbReference type="OrthoDB" id="2157530at2759"/>
<sequence length="364" mass="41648">MCPYECVPLNNSTEEVRLLTLLPGAFGQNIEAKLSTTPLILGYVPEYKALSYCWGPSKDPQTITVNGESLAVTQSLATDLPYLRLPDRVRVLWIDAICVNQSDLLERSLQVERMADVYSYAHRQPISIKPTDHSLGDVTSLPFWGKDVLDAIRELLNIAWFERLWIWQEIRLSNESSILVWGNNQILWRNFRDAILCLEWKKVHRLYPDSLSLATRFQTIVSIANKFDFMSFNTLLSVSRNSKCSDPRDRIYAILSLAKNYTNGYEPTLDVKPDYTKGAADIYKEVTVQNLTQLKTLKFLTHCELNEDGIDVPSWVPDWSTQRETFKLSFVKASGDSFLETWTQSDGTLEVQIVLYILPVMEAC</sequence>
<protein>
    <recommendedName>
        <fullName evidence="1">Heterokaryon incompatibility domain-containing protein</fullName>
    </recommendedName>
</protein>
<comment type="caution">
    <text evidence="2">The sequence shown here is derived from an EMBL/GenBank/DDBJ whole genome shotgun (WGS) entry which is preliminary data.</text>
</comment>
<evidence type="ECO:0000313" key="3">
    <source>
        <dbReference type="Proteomes" id="UP000566819"/>
    </source>
</evidence>
<dbReference type="PANTHER" id="PTHR24148">
    <property type="entry name" value="ANKYRIN REPEAT DOMAIN-CONTAINING PROTEIN 39 HOMOLOG-RELATED"/>
    <property type="match status" value="1"/>
</dbReference>
<dbReference type="InterPro" id="IPR010730">
    <property type="entry name" value="HET"/>
</dbReference>
<dbReference type="AlphaFoldDB" id="A0A8H4R9H3"/>
<dbReference type="InterPro" id="IPR052895">
    <property type="entry name" value="HetReg/Transcr_Mod"/>
</dbReference>
<evidence type="ECO:0000313" key="2">
    <source>
        <dbReference type="EMBL" id="KAF4625955.1"/>
    </source>
</evidence>
<organism evidence="2 3">
    <name type="scientific">Cudoniella acicularis</name>
    <dbReference type="NCBI Taxonomy" id="354080"/>
    <lineage>
        <taxon>Eukaryota</taxon>
        <taxon>Fungi</taxon>
        <taxon>Dikarya</taxon>
        <taxon>Ascomycota</taxon>
        <taxon>Pezizomycotina</taxon>
        <taxon>Leotiomycetes</taxon>
        <taxon>Helotiales</taxon>
        <taxon>Tricladiaceae</taxon>
        <taxon>Cudoniella</taxon>
    </lineage>
</organism>
<reference evidence="2 3" key="1">
    <citation type="submission" date="2020-03" db="EMBL/GenBank/DDBJ databases">
        <title>Draft Genome Sequence of Cudoniella acicularis.</title>
        <authorList>
            <person name="Buettner E."/>
            <person name="Kellner H."/>
        </authorList>
    </citation>
    <scope>NUCLEOTIDE SEQUENCE [LARGE SCALE GENOMIC DNA]</scope>
    <source>
        <strain evidence="2 3">DSM 108380</strain>
    </source>
</reference>
<evidence type="ECO:0000259" key="1">
    <source>
        <dbReference type="Pfam" id="PF06985"/>
    </source>
</evidence>
<feature type="domain" description="Heterokaryon incompatibility" evidence="1">
    <location>
        <begin position="47"/>
        <end position="135"/>
    </location>
</feature>